<gene>
    <name evidence="1" type="ordered locus">Ctu_22750</name>
</gene>
<dbReference type="EMBL" id="FN543093">
    <property type="protein sequence ID" value="CBA31156.1"/>
    <property type="molecule type" value="Genomic_DNA"/>
</dbReference>
<protein>
    <submittedName>
        <fullName evidence="1">Uncharacterized protein</fullName>
    </submittedName>
</protein>
<name>C9Y547_CROTZ</name>
<evidence type="ECO:0000313" key="2">
    <source>
        <dbReference type="Proteomes" id="UP000002069"/>
    </source>
</evidence>
<evidence type="ECO:0000313" key="1">
    <source>
        <dbReference type="EMBL" id="CBA31156.1"/>
    </source>
</evidence>
<sequence>MICRCKKKRRREAALFVCSNADVLTLTLFDSHNNKNHQQRANNHP</sequence>
<reference evidence="2" key="2">
    <citation type="journal article" date="2011" name="J. Bacteriol.">
        <title>Complete genome sequence of Cronobacter turicensis LMG 23827, a food-borne pathogen causing deaths in neonates.</title>
        <authorList>
            <person name="Stephan R."/>
            <person name="Lehner A."/>
            <person name="Tischler P."/>
            <person name="Rattei T."/>
        </authorList>
    </citation>
    <scope>NUCLEOTIDE SEQUENCE [LARGE SCALE GENOMIC DNA]</scope>
    <source>
        <strain evidence="2">DSM 18703 / CCUG 55852 / LMG 23827 / z3032</strain>
    </source>
</reference>
<dbReference type="Proteomes" id="UP000002069">
    <property type="component" value="Chromosome"/>
</dbReference>
<proteinExistence type="predicted"/>
<accession>C9Y547</accession>
<dbReference type="AlphaFoldDB" id="C9Y547"/>
<organism evidence="1 2">
    <name type="scientific">Cronobacter turicensis (strain DSM 18703 / CCUG 55852 / LMG 23827 / z3032)</name>
    <dbReference type="NCBI Taxonomy" id="693216"/>
    <lineage>
        <taxon>Bacteria</taxon>
        <taxon>Pseudomonadati</taxon>
        <taxon>Pseudomonadota</taxon>
        <taxon>Gammaproteobacteria</taxon>
        <taxon>Enterobacterales</taxon>
        <taxon>Enterobacteriaceae</taxon>
        <taxon>Cronobacter</taxon>
    </lineage>
</organism>
<reference evidence="1 2" key="1">
    <citation type="journal article" date="2010" name="J. Bacteriol.">
        <title>Complete Genome Sequence of Cronobacter turicensis LMG 23827, a foodborne pathogen causing deaths in neonates.</title>
        <authorList>
            <person name="Stephan R."/>
            <person name="Lehner A."/>
            <person name="Tischler P."/>
            <person name="Rattei T."/>
        </authorList>
    </citation>
    <scope>NUCLEOTIDE SEQUENCE [LARGE SCALE GENOMIC DNA]</scope>
    <source>
        <strain evidence="2">DSM 18703 / CCUG 55852 / LMG 23827 / z3032</strain>
    </source>
</reference>
<dbReference type="HOGENOM" id="CLU_3205283_0_0_6"/>
<dbReference type="KEGG" id="ctu:CTU_22750"/>
<keyword evidence="2" id="KW-1185">Reference proteome</keyword>